<evidence type="ECO:0000313" key="3">
    <source>
        <dbReference type="Proteomes" id="UP000422108"/>
    </source>
</evidence>
<organism evidence="2 3">
    <name type="scientific">Desulfosarcina ovata subsp. ovata</name>
    <dbReference type="NCBI Taxonomy" id="2752305"/>
    <lineage>
        <taxon>Bacteria</taxon>
        <taxon>Pseudomonadati</taxon>
        <taxon>Thermodesulfobacteriota</taxon>
        <taxon>Desulfobacteria</taxon>
        <taxon>Desulfobacterales</taxon>
        <taxon>Desulfosarcinaceae</taxon>
        <taxon>Desulfosarcina</taxon>
    </lineage>
</organism>
<reference evidence="2 3" key="1">
    <citation type="submission" date="2019-11" db="EMBL/GenBank/DDBJ databases">
        <title>Comparative genomics of hydrocarbon-degrading Desulfosarcina strains.</title>
        <authorList>
            <person name="Watanabe M."/>
            <person name="Kojima H."/>
            <person name="Fukui M."/>
        </authorList>
    </citation>
    <scope>NUCLEOTIDE SEQUENCE [LARGE SCALE GENOMIC DNA]</scope>
    <source>
        <strain evidence="3">oXyS1</strain>
    </source>
</reference>
<protein>
    <recommendedName>
        <fullName evidence="4">Tyr recombinase domain-containing protein</fullName>
    </recommendedName>
</protein>
<keyword evidence="1" id="KW-0233">DNA recombination</keyword>
<dbReference type="RefSeq" id="WP_155308928.1">
    <property type="nucleotide sequence ID" value="NZ_AP021879.1"/>
</dbReference>
<name>A0A5K8A4U3_9BACT</name>
<dbReference type="Gene3D" id="1.10.443.10">
    <property type="entry name" value="Intergrase catalytic core"/>
    <property type="match status" value="1"/>
</dbReference>
<dbReference type="InterPro" id="IPR011010">
    <property type="entry name" value="DNA_brk_join_enz"/>
</dbReference>
<dbReference type="Proteomes" id="UP000422108">
    <property type="component" value="Chromosome"/>
</dbReference>
<gene>
    <name evidence="2" type="ORF">DSCOOX_06570</name>
</gene>
<dbReference type="InterPro" id="IPR013762">
    <property type="entry name" value="Integrase-like_cat_sf"/>
</dbReference>
<dbReference type="SUPFAM" id="SSF56349">
    <property type="entry name" value="DNA breaking-rejoining enzymes"/>
    <property type="match status" value="1"/>
</dbReference>
<dbReference type="GO" id="GO:0003677">
    <property type="term" value="F:DNA binding"/>
    <property type="evidence" value="ECO:0007669"/>
    <property type="project" value="InterPro"/>
</dbReference>
<proteinExistence type="predicted"/>
<accession>A0A5K8A4U3</accession>
<sequence length="384" mass="45184">MRGGIYTNQHCALCGEQLRHFEPNGIWCPNHPQIHATRMVVRFGNLTRNFSDYRIAYRRLTGYRYEEDRGTFDIRDHRVEEPLGFENLVARFLKAKKHLKAIKKYEQRLRFGVDAWKCRNVKQIGYAEIEDLQNDLLDSGKSPYYVKRIIDTYVTFWRWLLKRREITQDQMPEFPEIKAEPRLRQVLRKERQQEVLEKIYEDTWEKNPRIYIAVSILATYPKVRPGELIRCKERYFDAEMARLHIEDPKEGHPKYLPLVGYHVDLLKGLPKSFPEMPLFRHAAGNGAAKPSSPFGRDYLANVWRRSCKVLGISSVSLYPGTKHSTVVHWRNECGRSKSECMEGTGHKTNKAFERYYDIRDDTLRGLYEDGLGKVIQVKRVSGKK</sequence>
<dbReference type="GO" id="GO:0015074">
    <property type="term" value="P:DNA integration"/>
    <property type="evidence" value="ECO:0007669"/>
    <property type="project" value="InterPro"/>
</dbReference>
<dbReference type="GO" id="GO:0006310">
    <property type="term" value="P:DNA recombination"/>
    <property type="evidence" value="ECO:0007669"/>
    <property type="project" value="UniProtKB-KW"/>
</dbReference>
<evidence type="ECO:0008006" key="4">
    <source>
        <dbReference type="Google" id="ProtNLM"/>
    </source>
</evidence>
<evidence type="ECO:0000313" key="2">
    <source>
        <dbReference type="EMBL" id="BBO87477.1"/>
    </source>
</evidence>
<dbReference type="EMBL" id="AP021879">
    <property type="protein sequence ID" value="BBO87477.1"/>
    <property type="molecule type" value="Genomic_DNA"/>
</dbReference>
<evidence type="ECO:0000256" key="1">
    <source>
        <dbReference type="ARBA" id="ARBA00023172"/>
    </source>
</evidence>
<keyword evidence="3" id="KW-1185">Reference proteome</keyword>
<dbReference type="AlphaFoldDB" id="A0A5K8A4U3"/>